<dbReference type="RefSeq" id="WP_253756522.1">
    <property type="nucleotide sequence ID" value="NZ_BAABKA010000012.1"/>
</dbReference>
<keyword evidence="3" id="KW-1185">Reference proteome</keyword>
<dbReference type="GO" id="GO:0003677">
    <property type="term" value="F:DNA binding"/>
    <property type="evidence" value="ECO:0007669"/>
    <property type="project" value="InterPro"/>
</dbReference>
<dbReference type="EMBL" id="JAMZEB010000002">
    <property type="protein sequence ID" value="MCP2364246.1"/>
    <property type="molecule type" value="Genomic_DNA"/>
</dbReference>
<name>A0A9X2GYS3_9ACTN</name>
<dbReference type="InterPro" id="IPR004590">
    <property type="entry name" value="ssDNA_annealing_RecT"/>
</dbReference>
<sequence length="336" mass="38096">MTNNKGTLAARVAQQAGGQAVAKQQESAPEPMAEVVDLAQRDTWLRWLNERRSYFADALPRHIDESQFIQAALTAMYKTEKLQECTPESLMMALMQCARFGLDPDGVHAAVVPYGKTATFVPMYMGYIELMYRSGMVESVVFDHIHDTDQWRYNQAQRPPDDFEHEVDLINRHDGNKILAYAFCWMKTGGRSQIMFLNRREAEEIRDTRSKAYQLAERNRRQNPGEFAKNPHWGKYNSTWHTDFDAMWLKSPVRRLNKRVPTSPEIRELLKIDDQLDVMERLAVPLTSVPAGGRPEIEPPPPSADEQGAIAPPLDQDEAGWPPVRQPGSAAGSEAS</sequence>
<dbReference type="NCBIfam" id="TIGR00616">
    <property type="entry name" value="rect"/>
    <property type="match status" value="1"/>
</dbReference>
<reference evidence="2" key="1">
    <citation type="submission" date="2022-06" db="EMBL/GenBank/DDBJ databases">
        <title>Sequencing the genomes of 1000 actinobacteria strains.</title>
        <authorList>
            <person name="Klenk H.-P."/>
        </authorList>
    </citation>
    <scope>NUCLEOTIDE SEQUENCE</scope>
    <source>
        <strain evidence="2">DSM 46694</strain>
    </source>
</reference>
<comment type="caution">
    <text evidence="2">The sequence shown here is derived from an EMBL/GenBank/DDBJ whole genome shotgun (WGS) entry which is preliminary data.</text>
</comment>
<feature type="region of interest" description="Disordered" evidence="1">
    <location>
        <begin position="287"/>
        <end position="336"/>
    </location>
</feature>
<dbReference type="InterPro" id="IPR018330">
    <property type="entry name" value="RecT_fam"/>
</dbReference>
<dbReference type="Proteomes" id="UP001139648">
    <property type="component" value="Unassembled WGS sequence"/>
</dbReference>
<dbReference type="Pfam" id="PF03837">
    <property type="entry name" value="RecT"/>
    <property type="match status" value="1"/>
</dbReference>
<dbReference type="AlphaFoldDB" id="A0A9X2GYS3"/>
<evidence type="ECO:0000313" key="2">
    <source>
        <dbReference type="EMBL" id="MCP2364246.1"/>
    </source>
</evidence>
<organism evidence="2 3">
    <name type="scientific">Nonomuraea thailandensis</name>
    <dbReference type="NCBI Taxonomy" id="1188745"/>
    <lineage>
        <taxon>Bacteria</taxon>
        <taxon>Bacillati</taxon>
        <taxon>Actinomycetota</taxon>
        <taxon>Actinomycetes</taxon>
        <taxon>Streptosporangiales</taxon>
        <taxon>Streptosporangiaceae</taxon>
        <taxon>Nonomuraea</taxon>
    </lineage>
</organism>
<gene>
    <name evidence="2" type="ORF">HD597_011266</name>
</gene>
<evidence type="ECO:0000313" key="3">
    <source>
        <dbReference type="Proteomes" id="UP001139648"/>
    </source>
</evidence>
<protein>
    <submittedName>
        <fullName evidence="2">Phage RecT family recombinase</fullName>
    </submittedName>
</protein>
<evidence type="ECO:0000256" key="1">
    <source>
        <dbReference type="SAM" id="MobiDB-lite"/>
    </source>
</evidence>
<dbReference type="GO" id="GO:0006259">
    <property type="term" value="P:DNA metabolic process"/>
    <property type="evidence" value="ECO:0007669"/>
    <property type="project" value="InterPro"/>
</dbReference>
<proteinExistence type="predicted"/>
<accession>A0A9X2GYS3</accession>